<comment type="caution">
    <text evidence="2">The sequence shown here is derived from an EMBL/GenBank/DDBJ whole genome shotgun (WGS) entry which is preliminary data.</text>
</comment>
<dbReference type="InterPro" id="IPR046574">
    <property type="entry name" value="DUF6634"/>
</dbReference>
<dbReference type="Pfam" id="PF20339">
    <property type="entry name" value="DUF6634"/>
    <property type="match status" value="1"/>
</dbReference>
<feature type="region of interest" description="Disordered" evidence="1">
    <location>
        <begin position="95"/>
        <end position="115"/>
    </location>
</feature>
<proteinExistence type="predicted"/>
<gene>
    <name evidence="2" type="ORF">AE618_08810</name>
</gene>
<sequence length="115" mass="13339">MRTLEEKRAAAIEDLRRLKDGWRPTEADLLDAVGIERWEVRGSPGTREQFLWGFAINHPRLGNQLIRTSKVLWISEDCTVARTFSRWYRLGERAKPMPIEPATDEPEADALRPPR</sequence>
<reference evidence="2 3" key="1">
    <citation type="submission" date="2015-07" db="EMBL/GenBank/DDBJ databases">
        <title>Whole genome sequencing of Bosea vaviloviae isolated from cave pool.</title>
        <authorList>
            <person name="Tan N.E.H."/>
            <person name="Lee Y.P."/>
            <person name="Gan H.M."/>
            <person name="Barton H."/>
            <person name="Savka M.A."/>
        </authorList>
    </citation>
    <scope>NUCLEOTIDE SEQUENCE [LARGE SCALE GENOMIC DNA]</scope>
    <source>
        <strain evidence="2 3">SD260</strain>
    </source>
</reference>
<dbReference type="RefSeq" id="WP_054208684.1">
    <property type="nucleotide sequence ID" value="NZ_LGSZ01000029.1"/>
</dbReference>
<dbReference type="OrthoDB" id="7870532at2"/>
<dbReference type="EMBL" id="LGSZ01000029">
    <property type="protein sequence ID" value="KPH81418.1"/>
    <property type="molecule type" value="Genomic_DNA"/>
</dbReference>
<accession>A0A0N1N2T1</accession>
<evidence type="ECO:0000256" key="1">
    <source>
        <dbReference type="SAM" id="MobiDB-lite"/>
    </source>
</evidence>
<name>A0A0N1N2T1_9HYPH</name>
<evidence type="ECO:0000313" key="3">
    <source>
        <dbReference type="Proteomes" id="UP000037822"/>
    </source>
</evidence>
<dbReference type="PATRIC" id="fig|1526658.3.peg.2790"/>
<organism evidence="2 3">
    <name type="scientific">Bosea vaviloviae</name>
    <dbReference type="NCBI Taxonomy" id="1526658"/>
    <lineage>
        <taxon>Bacteria</taxon>
        <taxon>Pseudomonadati</taxon>
        <taxon>Pseudomonadota</taxon>
        <taxon>Alphaproteobacteria</taxon>
        <taxon>Hyphomicrobiales</taxon>
        <taxon>Boseaceae</taxon>
        <taxon>Bosea</taxon>
    </lineage>
</organism>
<dbReference type="Proteomes" id="UP000037822">
    <property type="component" value="Unassembled WGS sequence"/>
</dbReference>
<evidence type="ECO:0000313" key="2">
    <source>
        <dbReference type="EMBL" id="KPH81418.1"/>
    </source>
</evidence>
<protein>
    <submittedName>
        <fullName evidence="2">Uncharacterized protein</fullName>
    </submittedName>
</protein>
<keyword evidence="3" id="KW-1185">Reference proteome</keyword>
<dbReference type="AlphaFoldDB" id="A0A0N1N2T1"/>